<reference evidence="2 3" key="2">
    <citation type="submission" date="2024-07" db="EMBL/GenBank/DDBJ databases">
        <authorList>
            <person name="Akdeniz Z."/>
        </authorList>
    </citation>
    <scope>NUCLEOTIDE SEQUENCE [LARGE SCALE GENOMIC DNA]</scope>
</reference>
<dbReference type="EMBL" id="CAXDID020000365">
    <property type="protein sequence ID" value="CAL6082433.1"/>
    <property type="molecule type" value="Genomic_DNA"/>
</dbReference>
<name>A0AA86Q251_9EUKA</name>
<evidence type="ECO:0000313" key="3">
    <source>
        <dbReference type="Proteomes" id="UP001642409"/>
    </source>
</evidence>
<gene>
    <name evidence="1" type="ORF">HINF_LOCUS32602</name>
    <name evidence="2" type="ORF">HINF_LOCUS61225</name>
</gene>
<dbReference type="EMBL" id="CATOUU010000736">
    <property type="protein sequence ID" value="CAI9944957.1"/>
    <property type="molecule type" value="Genomic_DNA"/>
</dbReference>
<reference evidence="1" key="1">
    <citation type="submission" date="2023-06" db="EMBL/GenBank/DDBJ databases">
        <authorList>
            <person name="Kurt Z."/>
        </authorList>
    </citation>
    <scope>NUCLEOTIDE SEQUENCE</scope>
</reference>
<protein>
    <submittedName>
        <fullName evidence="2">Hypothetical_protein</fullName>
    </submittedName>
</protein>
<dbReference type="Proteomes" id="UP001642409">
    <property type="component" value="Unassembled WGS sequence"/>
</dbReference>
<evidence type="ECO:0000313" key="1">
    <source>
        <dbReference type="EMBL" id="CAI9944957.1"/>
    </source>
</evidence>
<sequence length="103" mass="12244">MLQASLLEQCMQQLLNFQENQFNFEQKRTLTDSRFYFNYLSEIVVQILCIFRANSLASFELQYQLFTLQIQDDIKIEIGEKSCTALQLKSRYVSFTNYQRGSM</sequence>
<dbReference type="AlphaFoldDB" id="A0AA86Q251"/>
<comment type="caution">
    <text evidence="1">The sequence shown here is derived from an EMBL/GenBank/DDBJ whole genome shotgun (WGS) entry which is preliminary data.</text>
</comment>
<proteinExistence type="predicted"/>
<accession>A0AA86Q251</accession>
<organism evidence="1">
    <name type="scientific">Hexamita inflata</name>
    <dbReference type="NCBI Taxonomy" id="28002"/>
    <lineage>
        <taxon>Eukaryota</taxon>
        <taxon>Metamonada</taxon>
        <taxon>Diplomonadida</taxon>
        <taxon>Hexamitidae</taxon>
        <taxon>Hexamitinae</taxon>
        <taxon>Hexamita</taxon>
    </lineage>
</organism>
<keyword evidence="3" id="KW-1185">Reference proteome</keyword>
<evidence type="ECO:0000313" key="2">
    <source>
        <dbReference type="EMBL" id="CAL6082433.1"/>
    </source>
</evidence>